<sequence>MCDNKSVRHISHNPVFHECTKHVEMDCFFVRERVEFKEITLVCVSSQALLADLLTKPLGSDRDAVVRTSWTSANPGWRFLSCPQKDQYHTLLSSSSPYVARFSVSPKNPPQPHPPILQYHGIRRRNRGPIE</sequence>
<keyword evidence="3" id="KW-1185">Reference proteome</keyword>
<dbReference type="Proteomes" id="UP001177003">
    <property type="component" value="Chromosome 0"/>
</dbReference>
<reference evidence="2" key="1">
    <citation type="submission" date="2023-04" db="EMBL/GenBank/DDBJ databases">
        <authorList>
            <person name="Vijverberg K."/>
            <person name="Xiong W."/>
            <person name="Schranz E."/>
        </authorList>
    </citation>
    <scope>NUCLEOTIDE SEQUENCE</scope>
</reference>
<evidence type="ECO:0000256" key="1">
    <source>
        <dbReference type="SAM" id="MobiDB-lite"/>
    </source>
</evidence>
<dbReference type="AlphaFoldDB" id="A0AA35Y9U3"/>
<evidence type="ECO:0000313" key="2">
    <source>
        <dbReference type="EMBL" id="CAI9263178.1"/>
    </source>
</evidence>
<proteinExistence type="predicted"/>
<name>A0AA35Y9U3_LACSI</name>
<feature type="region of interest" description="Disordered" evidence="1">
    <location>
        <begin position="103"/>
        <end position="122"/>
    </location>
</feature>
<protein>
    <submittedName>
        <fullName evidence="2">Uncharacterized protein</fullName>
    </submittedName>
</protein>
<organism evidence="2 3">
    <name type="scientific">Lactuca saligna</name>
    <name type="common">Willowleaf lettuce</name>
    <dbReference type="NCBI Taxonomy" id="75948"/>
    <lineage>
        <taxon>Eukaryota</taxon>
        <taxon>Viridiplantae</taxon>
        <taxon>Streptophyta</taxon>
        <taxon>Embryophyta</taxon>
        <taxon>Tracheophyta</taxon>
        <taxon>Spermatophyta</taxon>
        <taxon>Magnoliopsida</taxon>
        <taxon>eudicotyledons</taxon>
        <taxon>Gunneridae</taxon>
        <taxon>Pentapetalae</taxon>
        <taxon>asterids</taxon>
        <taxon>campanulids</taxon>
        <taxon>Asterales</taxon>
        <taxon>Asteraceae</taxon>
        <taxon>Cichorioideae</taxon>
        <taxon>Cichorieae</taxon>
        <taxon>Lactucinae</taxon>
        <taxon>Lactuca</taxon>
    </lineage>
</organism>
<dbReference type="CDD" id="cd09272">
    <property type="entry name" value="RNase_HI_RT_Ty1"/>
    <property type="match status" value="1"/>
</dbReference>
<evidence type="ECO:0000313" key="3">
    <source>
        <dbReference type="Proteomes" id="UP001177003"/>
    </source>
</evidence>
<gene>
    <name evidence="2" type="ORF">LSALG_LOCUS3878</name>
</gene>
<accession>A0AA35Y9U3</accession>
<dbReference type="EMBL" id="OX465086">
    <property type="protein sequence ID" value="CAI9263178.1"/>
    <property type="molecule type" value="Genomic_DNA"/>
</dbReference>